<dbReference type="GO" id="GO:0008690">
    <property type="term" value="F:3-deoxy-manno-octulosonate cytidylyltransferase activity"/>
    <property type="evidence" value="ECO:0007669"/>
    <property type="project" value="UniProtKB-EC"/>
</dbReference>
<dbReference type="Pfam" id="PF02348">
    <property type="entry name" value="CTP_transf_3"/>
    <property type="match status" value="1"/>
</dbReference>
<evidence type="ECO:0000256" key="3">
    <source>
        <dbReference type="ARBA" id="ARBA00022985"/>
    </source>
</evidence>
<evidence type="ECO:0000313" key="5">
    <source>
        <dbReference type="Proteomes" id="UP000826014"/>
    </source>
</evidence>
<dbReference type="Proteomes" id="UP000826014">
    <property type="component" value="Chromosome"/>
</dbReference>
<dbReference type="Gene3D" id="3.90.550.10">
    <property type="entry name" value="Spore Coat Polysaccharide Biosynthesis Protein SpsA, Chain A"/>
    <property type="match status" value="1"/>
</dbReference>
<name>A0ABX8V586_9BACT</name>
<dbReference type="NCBIfam" id="TIGR00466">
    <property type="entry name" value="kdsB"/>
    <property type="match status" value="1"/>
</dbReference>
<dbReference type="SUPFAM" id="SSF53448">
    <property type="entry name" value="Nucleotide-diphospho-sugar transferases"/>
    <property type="match status" value="1"/>
</dbReference>
<keyword evidence="1 4" id="KW-0808">Transferase</keyword>
<gene>
    <name evidence="4" type="ORF">RHABOEDO_000318</name>
</gene>
<reference evidence="4 5" key="1">
    <citation type="journal article" date="2022" name="bioRxiv">
        <title>Ecology and evolution of chlamydial symbionts of arthropods.</title>
        <authorList>
            <person name="Halter T."/>
            <person name="Koestlbacher S."/>
            <person name="Collingro A."/>
            <person name="Sixt B.S."/>
            <person name="Toenshoff E.R."/>
            <person name="Hendrickx F."/>
            <person name="Kostanjsek R."/>
            <person name="Horn M."/>
        </authorList>
    </citation>
    <scope>NUCLEOTIDE SEQUENCE [LARGE SCALE GENOMIC DNA]</scope>
    <source>
        <strain evidence="4">W744xW776</strain>
    </source>
</reference>
<keyword evidence="5" id="KW-1185">Reference proteome</keyword>
<dbReference type="CDD" id="cd02517">
    <property type="entry name" value="CMP-KDO-Synthetase"/>
    <property type="match status" value="1"/>
</dbReference>
<evidence type="ECO:0000256" key="2">
    <source>
        <dbReference type="ARBA" id="ARBA00022695"/>
    </source>
</evidence>
<dbReference type="EMBL" id="CP075587">
    <property type="protein sequence ID" value="QYF48203.1"/>
    <property type="molecule type" value="Genomic_DNA"/>
</dbReference>
<dbReference type="RefSeq" id="WP_215217344.1">
    <property type="nucleotide sequence ID" value="NZ_CP075587.1"/>
</dbReference>
<dbReference type="PANTHER" id="PTHR42866:SF2">
    <property type="entry name" value="3-DEOXY-MANNO-OCTULOSONATE CYTIDYLYLTRANSFERASE, MITOCHONDRIAL"/>
    <property type="match status" value="1"/>
</dbReference>
<sequence>MLKIICVIPARLYSTRFPKKILALLHDKPLIQWVWEKACSISCFDQVVIAVDAEETREVVQCFGANYIMTSQECPTGTDRLIEVMQKCSMRADIWVNWQADEPFISEQMIKDLLQATSDSDIWTLKKRIINPSDILSPHITKVICNHEGHALYFSRSAIPHYRDQNPLQLYYQHIGLYAFSQTALEKISQLDSCDIEEAEKLEQLRFLFHNLRIRVNETLESSLGIDLPEHLAKAEKYLGLLSS</sequence>
<dbReference type="NCBIfam" id="NF003952">
    <property type="entry name" value="PRK05450.1-5"/>
    <property type="match status" value="1"/>
</dbReference>
<dbReference type="PANTHER" id="PTHR42866">
    <property type="entry name" value="3-DEOXY-MANNO-OCTULOSONATE CYTIDYLYLTRANSFERASE"/>
    <property type="match status" value="1"/>
</dbReference>
<keyword evidence="2 4" id="KW-0548">Nucleotidyltransferase</keyword>
<dbReference type="InterPro" id="IPR003329">
    <property type="entry name" value="Cytidylyl_trans"/>
</dbReference>
<protein>
    <submittedName>
        <fullName evidence="4">3-deoxy-manno-octulosonate cytidylyltransferase</fullName>
        <ecNumber evidence="4">2.7.7.38</ecNumber>
    </submittedName>
</protein>
<proteinExistence type="predicted"/>
<dbReference type="InterPro" id="IPR004528">
    <property type="entry name" value="KdsB"/>
</dbReference>
<dbReference type="EC" id="2.7.7.38" evidence="4"/>
<organism evidence="4 5">
    <name type="scientific">Candidatus Rhabdochlamydia oedothoracis</name>
    <dbReference type="NCBI Taxonomy" id="2720720"/>
    <lineage>
        <taxon>Bacteria</taxon>
        <taxon>Pseudomonadati</taxon>
        <taxon>Chlamydiota</taxon>
        <taxon>Chlamydiia</taxon>
        <taxon>Parachlamydiales</taxon>
        <taxon>Candidatus Rhabdochlamydiaceae</taxon>
        <taxon>Candidatus Rhabdochlamydia</taxon>
    </lineage>
</organism>
<evidence type="ECO:0000256" key="1">
    <source>
        <dbReference type="ARBA" id="ARBA00022679"/>
    </source>
</evidence>
<evidence type="ECO:0000313" key="4">
    <source>
        <dbReference type="EMBL" id="QYF48203.1"/>
    </source>
</evidence>
<keyword evidence="3" id="KW-0448">Lipopolysaccharide biosynthesis</keyword>
<dbReference type="InterPro" id="IPR029044">
    <property type="entry name" value="Nucleotide-diphossugar_trans"/>
</dbReference>
<accession>A0ABX8V586</accession>